<evidence type="ECO:0000313" key="1">
    <source>
        <dbReference type="EMBL" id="MCM2560595.1"/>
    </source>
</evidence>
<keyword evidence="2" id="KW-1185">Reference proteome</keyword>
<comment type="caution">
    <text evidence="1">The sequence shown here is derived from an EMBL/GenBank/DDBJ whole genome shotgun (WGS) entry which is preliminary data.</text>
</comment>
<dbReference type="EMBL" id="JAMQGO010000001">
    <property type="protein sequence ID" value="MCM2560595.1"/>
    <property type="molecule type" value="Genomic_DNA"/>
</dbReference>
<sequence>MRKVLMAGVLAAMLLPGGVARAQQAETLADIRQELTVVFVEIQKLKRELSTTGAPGGTGQGGSTLQRIDAIEAELQRLTAKTEALEFRITSVVRDGTNRIGDLEFRLCELEDDCDIAQLGDTPSLGGVDLETGPTPVPAEEAGDASEGPQLAMGEQGDFDRAMQAMDEGDHEQAAELFGSFVETYPGGPMTAEAHFQRGEALARLDRNTTAARAFLDAFSSDQDGPFAPRALLRLGEKLGDLGQTQEACVTLAEVSARFPQSDAVTQAEEARARLDCP</sequence>
<protein>
    <submittedName>
        <fullName evidence="1">Tol-pal system protein YbgF</fullName>
    </submittedName>
</protein>
<name>A0ACC5ZR43_9RHOB</name>
<dbReference type="Proteomes" id="UP001203036">
    <property type="component" value="Unassembled WGS sequence"/>
</dbReference>
<accession>A0ACC5ZR43</accession>
<organism evidence="1 2">
    <name type="scientific">Lutimaribacter degradans</name>
    <dbReference type="NCBI Taxonomy" id="2945989"/>
    <lineage>
        <taxon>Bacteria</taxon>
        <taxon>Pseudomonadati</taxon>
        <taxon>Pseudomonadota</taxon>
        <taxon>Alphaproteobacteria</taxon>
        <taxon>Rhodobacterales</taxon>
        <taxon>Roseobacteraceae</taxon>
        <taxon>Lutimaribacter</taxon>
    </lineage>
</organism>
<evidence type="ECO:0000313" key="2">
    <source>
        <dbReference type="Proteomes" id="UP001203036"/>
    </source>
</evidence>
<reference evidence="1" key="1">
    <citation type="submission" date="2022-06" db="EMBL/GenBank/DDBJ databases">
        <title>Lutimaribacter sp. EGI FJ00013, a novel bacterium isolated from a salt lake sediment enrichment.</title>
        <authorList>
            <person name="Gao L."/>
            <person name="Fang B.-Z."/>
            <person name="Li W.-J."/>
        </authorList>
    </citation>
    <scope>NUCLEOTIDE SEQUENCE</scope>
    <source>
        <strain evidence="1">EGI FJ00013</strain>
    </source>
</reference>
<gene>
    <name evidence="1" type="primary">ybgF</name>
    <name evidence="1" type="ORF">M8744_00410</name>
</gene>
<proteinExistence type="predicted"/>